<dbReference type="InterPro" id="IPR018101">
    <property type="entry name" value="Transl_elong_Ts_CS"/>
</dbReference>
<gene>
    <name evidence="5" type="ORF">MNBD_BACTEROID07-2041</name>
</gene>
<reference evidence="5" key="1">
    <citation type="submission" date="2018-06" db="EMBL/GenBank/DDBJ databases">
        <authorList>
            <person name="Zhirakovskaya E."/>
        </authorList>
    </citation>
    <scope>NUCLEOTIDE SEQUENCE</scope>
</reference>
<feature type="domain" description="Translation elongation factor EFTs/EF1B dimerisation" evidence="4">
    <location>
        <begin position="73"/>
        <end position="275"/>
    </location>
</feature>
<dbReference type="InterPro" id="IPR014039">
    <property type="entry name" value="Transl_elong_EFTs/EF1B_dimer"/>
</dbReference>
<evidence type="ECO:0000256" key="3">
    <source>
        <dbReference type="ARBA" id="ARBA00022917"/>
    </source>
</evidence>
<evidence type="ECO:0000256" key="2">
    <source>
        <dbReference type="ARBA" id="ARBA00022768"/>
    </source>
</evidence>
<evidence type="ECO:0000256" key="1">
    <source>
        <dbReference type="ARBA" id="ARBA00005532"/>
    </source>
</evidence>
<dbReference type="PROSITE" id="PS01126">
    <property type="entry name" value="EF_TS_1"/>
    <property type="match status" value="1"/>
</dbReference>
<dbReference type="CDD" id="cd14275">
    <property type="entry name" value="UBA_EF-Ts"/>
    <property type="match status" value="1"/>
</dbReference>
<dbReference type="EMBL" id="UOET01000175">
    <property type="protein sequence ID" value="VAW27915.1"/>
    <property type="molecule type" value="Genomic_DNA"/>
</dbReference>
<dbReference type="NCBIfam" id="TIGR00116">
    <property type="entry name" value="tsf"/>
    <property type="match status" value="1"/>
</dbReference>
<dbReference type="Gene3D" id="1.10.286.20">
    <property type="match status" value="1"/>
</dbReference>
<dbReference type="Gene3D" id="3.30.479.20">
    <property type="entry name" value="Elongation factor Ts, dimerisation domain"/>
    <property type="match status" value="2"/>
</dbReference>
<organism evidence="5">
    <name type="scientific">hydrothermal vent metagenome</name>
    <dbReference type="NCBI Taxonomy" id="652676"/>
    <lineage>
        <taxon>unclassified sequences</taxon>
        <taxon>metagenomes</taxon>
        <taxon>ecological metagenomes</taxon>
    </lineage>
</organism>
<dbReference type="SUPFAM" id="SSF46934">
    <property type="entry name" value="UBA-like"/>
    <property type="match status" value="1"/>
</dbReference>
<dbReference type="PANTHER" id="PTHR11741:SF0">
    <property type="entry name" value="ELONGATION FACTOR TS, MITOCHONDRIAL"/>
    <property type="match status" value="1"/>
</dbReference>
<sequence length="275" mass="30340">MKITAQQVNELRKATGAGMMDCKKALVETNGDKEKAIDYLRKKGQKVAAKRADRDATEGVVLAKVSEDSKFAAAVMINCETDFVAKNQDFIDYVKSVIDLAVANRVKSIDELKALSLGDRSVEESVIDKTGVIGEKIELSHYEVVEAESVYAYIHPGNRIASIAGLNKAGEAFADAGHDVVMQIAAMAPVAVDKDRVAEDVIRREIEIGKEQARQEGKPEEMIERIATGKLNKFFKENTLLNQAFIKDSKKNIQQYLQGFDKNLTVTDFKRLALG</sequence>
<dbReference type="GO" id="GO:0003746">
    <property type="term" value="F:translation elongation factor activity"/>
    <property type="evidence" value="ECO:0007669"/>
    <property type="project" value="UniProtKB-KW"/>
</dbReference>
<comment type="similarity">
    <text evidence="1">Belongs to the EF-Ts family.</text>
</comment>
<dbReference type="AlphaFoldDB" id="A0A3B0UAD3"/>
<dbReference type="InterPro" id="IPR036402">
    <property type="entry name" value="EF-Ts_dimer_sf"/>
</dbReference>
<protein>
    <submittedName>
        <fullName evidence="5">Translation elongation factor Ts</fullName>
    </submittedName>
</protein>
<evidence type="ECO:0000313" key="5">
    <source>
        <dbReference type="EMBL" id="VAW27915.1"/>
    </source>
</evidence>
<name>A0A3B0UAD3_9ZZZZ</name>
<dbReference type="Pfam" id="PF00889">
    <property type="entry name" value="EF_TS"/>
    <property type="match status" value="1"/>
</dbReference>
<dbReference type="FunFam" id="1.10.8.10:FF:000001">
    <property type="entry name" value="Elongation factor Ts"/>
    <property type="match status" value="1"/>
</dbReference>
<dbReference type="InterPro" id="IPR009060">
    <property type="entry name" value="UBA-like_sf"/>
</dbReference>
<proteinExistence type="inferred from homology"/>
<evidence type="ECO:0000259" key="4">
    <source>
        <dbReference type="Pfam" id="PF00889"/>
    </source>
</evidence>
<keyword evidence="3" id="KW-0648">Protein biosynthesis</keyword>
<keyword evidence="2 5" id="KW-0251">Elongation factor</keyword>
<dbReference type="InterPro" id="IPR001816">
    <property type="entry name" value="Transl_elong_EFTs/EF1B"/>
</dbReference>
<dbReference type="PANTHER" id="PTHR11741">
    <property type="entry name" value="ELONGATION FACTOR TS"/>
    <property type="match status" value="1"/>
</dbReference>
<accession>A0A3B0UAD3</accession>
<dbReference type="SUPFAM" id="SSF54713">
    <property type="entry name" value="Elongation factor Ts (EF-Ts), dimerisation domain"/>
    <property type="match status" value="2"/>
</dbReference>
<dbReference type="HAMAP" id="MF_00050">
    <property type="entry name" value="EF_Ts"/>
    <property type="match status" value="1"/>
</dbReference>
<dbReference type="Gene3D" id="1.10.8.10">
    <property type="entry name" value="DNA helicase RuvA subunit, C-terminal domain"/>
    <property type="match status" value="1"/>
</dbReference>